<reference evidence="13" key="1">
    <citation type="submission" date="2020-05" db="EMBL/GenBank/DDBJ databases">
        <authorList>
            <person name="Chiriac C."/>
            <person name="Salcher M."/>
            <person name="Ghai R."/>
            <person name="Kavagutti S V."/>
        </authorList>
    </citation>
    <scope>NUCLEOTIDE SEQUENCE</scope>
</reference>
<sequence>MNNTPQKPKRIDTRKNRKKPVSQGRKSLRQLGIEDTPLTNPSKYLKYGTLSHKVLSYAQFRKSRDFSATDYQEFLFKKQDSGRINESLGYLTRLGYLIKSEHPNPPNRQTKNIYAITMSGSHALLFVGRRNREREEAKMRKTLRENGRLGWKTRLSNEGI</sequence>
<evidence type="ECO:0000313" key="4">
    <source>
        <dbReference type="EMBL" id="CAB4160396.1"/>
    </source>
</evidence>
<organism evidence="13">
    <name type="scientific">uncultured Caudovirales phage</name>
    <dbReference type="NCBI Taxonomy" id="2100421"/>
    <lineage>
        <taxon>Viruses</taxon>
        <taxon>Duplodnaviria</taxon>
        <taxon>Heunggongvirae</taxon>
        <taxon>Uroviricota</taxon>
        <taxon>Caudoviricetes</taxon>
        <taxon>Peduoviridae</taxon>
        <taxon>Maltschvirus</taxon>
        <taxon>Maltschvirus maltsch</taxon>
    </lineage>
</organism>
<evidence type="ECO:0000313" key="7">
    <source>
        <dbReference type="EMBL" id="CAB4178291.1"/>
    </source>
</evidence>
<evidence type="ECO:0000313" key="8">
    <source>
        <dbReference type="EMBL" id="CAB4191791.1"/>
    </source>
</evidence>
<evidence type="ECO:0000313" key="12">
    <source>
        <dbReference type="EMBL" id="CAB5225236.1"/>
    </source>
</evidence>
<name>A0A6J7XFI0_9CAUD</name>
<dbReference type="EMBL" id="LR796762">
    <property type="protein sequence ID" value="CAB4164785.1"/>
    <property type="molecule type" value="Genomic_DNA"/>
</dbReference>
<accession>A0A6J7XFI0</accession>
<dbReference type="EMBL" id="LR797452">
    <property type="protein sequence ID" value="CAB4218001.1"/>
    <property type="molecule type" value="Genomic_DNA"/>
</dbReference>
<dbReference type="EMBL" id="LR797305">
    <property type="protein sequence ID" value="CAB4200781.1"/>
    <property type="molecule type" value="Genomic_DNA"/>
</dbReference>
<protein>
    <submittedName>
        <fullName evidence="13">Uncharacterized protein</fullName>
    </submittedName>
</protein>
<gene>
    <name evidence="7" type="ORF">UFOVP1002_52</name>
    <name evidence="8" type="ORF">UFOVP1217_144</name>
    <name evidence="9" type="ORF">UFOVP1343_128</name>
    <name evidence="10" type="ORF">UFOVP1438_177</name>
    <name evidence="13" type="ORF">UFOVP1541_9</name>
    <name evidence="11" type="ORF">UFOVP1592_173</name>
    <name evidence="2" type="ORF">UFOVP465_34</name>
    <name evidence="3" type="ORF">UFOVP666_80</name>
    <name evidence="4" type="ORF">UFOVP727_157</name>
    <name evidence="12" type="ORF">UFOVP741_160</name>
    <name evidence="5" type="ORF">UFOVP819_108</name>
    <name evidence="6" type="ORF">UFOVP926_165</name>
</gene>
<evidence type="ECO:0000313" key="2">
    <source>
        <dbReference type="EMBL" id="CAB4145093.1"/>
    </source>
</evidence>
<dbReference type="EMBL" id="LR798395">
    <property type="protein sequence ID" value="CAB5228613.1"/>
    <property type="molecule type" value="Genomic_DNA"/>
</dbReference>
<evidence type="ECO:0000313" key="10">
    <source>
        <dbReference type="EMBL" id="CAB4213223.1"/>
    </source>
</evidence>
<dbReference type="EMBL" id="LR798341">
    <property type="protein sequence ID" value="CAB5225236.1"/>
    <property type="molecule type" value="Genomic_DNA"/>
</dbReference>
<evidence type="ECO:0000313" key="6">
    <source>
        <dbReference type="EMBL" id="CAB4172322.1"/>
    </source>
</evidence>
<dbReference type="EMBL" id="LR796644">
    <property type="protein sequence ID" value="CAB4156586.1"/>
    <property type="molecule type" value="Genomic_DNA"/>
</dbReference>
<evidence type="ECO:0000313" key="11">
    <source>
        <dbReference type="EMBL" id="CAB4218001.1"/>
    </source>
</evidence>
<dbReference type="EMBL" id="LR796443">
    <property type="protein sequence ID" value="CAB4145093.1"/>
    <property type="molecule type" value="Genomic_DNA"/>
</dbReference>
<evidence type="ECO:0000313" key="13">
    <source>
        <dbReference type="EMBL" id="CAB5228613.1"/>
    </source>
</evidence>
<dbReference type="EMBL" id="LR796698">
    <property type="protein sequence ID" value="CAB4160396.1"/>
    <property type="molecule type" value="Genomic_DNA"/>
</dbReference>
<dbReference type="EMBL" id="LR797395">
    <property type="protein sequence ID" value="CAB4213223.1"/>
    <property type="molecule type" value="Genomic_DNA"/>
</dbReference>
<evidence type="ECO:0000256" key="1">
    <source>
        <dbReference type="SAM" id="MobiDB-lite"/>
    </source>
</evidence>
<evidence type="ECO:0000313" key="9">
    <source>
        <dbReference type="EMBL" id="CAB4200781.1"/>
    </source>
</evidence>
<evidence type="ECO:0000313" key="3">
    <source>
        <dbReference type="EMBL" id="CAB4156586.1"/>
    </source>
</evidence>
<dbReference type="EMBL" id="LR796878">
    <property type="protein sequence ID" value="CAB4172322.1"/>
    <property type="molecule type" value="Genomic_DNA"/>
</dbReference>
<dbReference type="EMBL" id="LR797177">
    <property type="protein sequence ID" value="CAB4191791.1"/>
    <property type="molecule type" value="Genomic_DNA"/>
</dbReference>
<proteinExistence type="predicted"/>
<feature type="region of interest" description="Disordered" evidence="1">
    <location>
        <begin position="1"/>
        <end position="35"/>
    </location>
</feature>
<dbReference type="EMBL" id="LR796961">
    <property type="protein sequence ID" value="CAB4178291.1"/>
    <property type="molecule type" value="Genomic_DNA"/>
</dbReference>
<evidence type="ECO:0000313" key="5">
    <source>
        <dbReference type="EMBL" id="CAB4164785.1"/>
    </source>
</evidence>